<comment type="subcellular location">
    <subcellularLocation>
        <location evidence="1">Membrane</location>
        <topology evidence="1">Multi-pass membrane protein</topology>
    </subcellularLocation>
</comment>
<dbReference type="EMBL" id="VWPL01000003">
    <property type="protein sequence ID" value="KAA5603209.1"/>
    <property type="molecule type" value="Genomic_DNA"/>
</dbReference>
<evidence type="ECO:0000256" key="1">
    <source>
        <dbReference type="ARBA" id="ARBA00004141"/>
    </source>
</evidence>
<feature type="transmembrane region" description="Helical" evidence="6">
    <location>
        <begin position="397"/>
        <end position="418"/>
    </location>
</feature>
<reference evidence="7 8" key="1">
    <citation type="submission" date="2019-09" db="EMBL/GenBank/DDBJ databases">
        <title>Draft Whole-Genome sequence of Blastochloris sulfoviridis DSM 729.</title>
        <authorList>
            <person name="Meyer T.E."/>
            <person name="Kyndt J.A."/>
        </authorList>
    </citation>
    <scope>NUCLEOTIDE SEQUENCE [LARGE SCALE GENOMIC DNA]</scope>
    <source>
        <strain evidence="7 8">DSM 729</strain>
    </source>
</reference>
<evidence type="ECO:0000256" key="3">
    <source>
        <dbReference type="ARBA" id="ARBA00022692"/>
    </source>
</evidence>
<keyword evidence="8" id="KW-1185">Reference proteome</keyword>
<dbReference type="Pfam" id="PF03209">
    <property type="entry name" value="PUCC"/>
    <property type="match status" value="1"/>
</dbReference>
<feature type="transmembrane region" description="Helical" evidence="6">
    <location>
        <begin position="34"/>
        <end position="55"/>
    </location>
</feature>
<dbReference type="GO" id="GO:0016020">
    <property type="term" value="C:membrane"/>
    <property type="evidence" value="ECO:0007669"/>
    <property type="project" value="UniProtKB-SubCell"/>
</dbReference>
<feature type="transmembrane region" description="Helical" evidence="6">
    <location>
        <begin position="174"/>
        <end position="196"/>
    </location>
</feature>
<gene>
    <name evidence="7" type="ORF">F1193_02280</name>
</gene>
<feature type="transmembrane region" description="Helical" evidence="6">
    <location>
        <begin position="143"/>
        <end position="162"/>
    </location>
</feature>
<feature type="transmembrane region" description="Helical" evidence="6">
    <location>
        <begin position="300"/>
        <end position="324"/>
    </location>
</feature>
<feature type="transmembrane region" description="Helical" evidence="6">
    <location>
        <begin position="104"/>
        <end position="131"/>
    </location>
</feature>
<dbReference type="CDD" id="cd06176">
    <property type="entry name" value="MFS_BCD_PucC-like"/>
    <property type="match status" value="1"/>
</dbReference>
<dbReference type="PANTHER" id="PTHR23538">
    <property type="entry name" value="44.5 KD BACTERIOCHLOROPHYLL SYNTHASE SUBUNIT"/>
    <property type="match status" value="1"/>
</dbReference>
<organism evidence="7 8">
    <name type="scientific">Blastochloris sulfoviridis</name>
    <dbReference type="NCBI Taxonomy" id="50712"/>
    <lineage>
        <taxon>Bacteria</taxon>
        <taxon>Pseudomonadati</taxon>
        <taxon>Pseudomonadota</taxon>
        <taxon>Alphaproteobacteria</taxon>
        <taxon>Hyphomicrobiales</taxon>
        <taxon>Blastochloridaceae</taxon>
        <taxon>Blastochloris</taxon>
    </lineage>
</organism>
<dbReference type="InterPro" id="IPR036259">
    <property type="entry name" value="MFS_trans_sf"/>
</dbReference>
<evidence type="ECO:0000256" key="2">
    <source>
        <dbReference type="ARBA" id="ARBA00008412"/>
    </source>
</evidence>
<comment type="similarity">
    <text evidence="2">Belongs to the PucC family.</text>
</comment>
<keyword evidence="5 6" id="KW-0472">Membrane</keyword>
<feature type="transmembrane region" description="Helical" evidence="6">
    <location>
        <begin position="7"/>
        <end position="28"/>
    </location>
</feature>
<evidence type="ECO:0000313" key="8">
    <source>
        <dbReference type="Proteomes" id="UP000323886"/>
    </source>
</evidence>
<evidence type="ECO:0000313" key="7">
    <source>
        <dbReference type="EMBL" id="KAA5603209.1"/>
    </source>
</evidence>
<evidence type="ECO:0000256" key="4">
    <source>
        <dbReference type="ARBA" id="ARBA00022989"/>
    </source>
</evidence>
<dbReference type="AlphaFoldDB" id="A0A5M6I602"/>
<feature type="transmembrane region" description="Helical" evidence="6">
    <location>
        <begin position="364"/>
        <end position="385"/>
    </location>
</feature>
<proteinExistence type="inferred from homology"/>
<accession>A0A5M6I602</accession>
<dbReference type="OrthoDB" id="5800821at2"/>
<sequence>MGKPLSWFGIIRLGLVQTALGAIIVLTTSTMNRVMVVELALPAMLPGALVTWHYALQTLRPRWGYGSDVGGSRTPWIIGGMAVLGLGGIGASLATAWMSTNVTAGVLLAVIAFTLIGVGVGAAGTSLLVLLAKRVAEPRRAPAATIVWIMMIAGFAVTAGVAGSLLDPFSPERLVAVTSGLAVAAFLLAVVAVWGVEGKAPPAPATAPEAKPPFRVALAEVWAEPEARRFTVFLFMSMLAYSAQDLILEPFAGAVFGMTPGESTKLSGIQHSGVLAGLIAVALAGSALCRGRLGSMRHWVVGGCLVSAAALASLVAAGVVGPGWPLRASVFVLGAANGAFAGAAIASMMGLAGRGHAAREGVRMGLWGASQALAFGLGGFVGTVAVDIVRYVVGDPVVAYTGVFATEALLFVVSAGLATQIHGLDQPVARDRVRTGEESFAAGTGRG</sequence>
<dbReference type="PANTHER" id="PTHR23538:SF1">
    <property type="entry name" value="44.5 KD BACTERIOCHLOROPHYLL SYNTHASE SUBUNIT"/>
    <property type="match status" value="1"/>
</dbReference>
<feature type="transmembrane region" description="Helical" evidence="6">
    <location>
        <begin position="330"/>
        <end position="352"/>
    </location>
</feature>
<dbReference type="InterPro" id="IPR004896">
    <property type="entry name" value="PucC-rel"/>
</dbReference>
<evidence type="ECO:0000256" key="5">
    <source>
        <dbReference type="ARBA" id="ARBA00023136"/>
    </source>
</evidence>
<protein>
    <submittedName>
        <fullName evidence="7">BCD family MFS transporter</fullName>
    </submittedName>
</protein>
<name>A0A5M6I602_9HYPH</name>
<dbReference type="PIRSF" id="PIRSF016565">
    <property type="entry name" value="PucC"/>
    <property type="match status" value="1"/>
</dbReference>
<feature type="transmembrane region" description="Helical" evidence="6">
    <location>
        <begin position="268"/>
        <end position="288"/>
    </location>
</feature>
<keyword evidence="4 6" id="KW-1133">Transmembrane helix</keyword>
<dbReference type="InterPro" id="IPR026036">
    <property type="entry name" value="PucC"/>
</dbReference>
<evidence type="ECO:0000256" key="6">
    <source>
        <dbReference type="SAM" id="Phobius"/>
    </source>
</evidence>
<feature type="transmembrane region" description="Helical" evidence="6">
    <location>
        <begin position="230"/>
        <end position="248"/>
    </location>
</feature>
<dbReference type="Gene3D" id="1.20.1250.20">
    <property type="entry name" value="MFS general substrate transporter like domains"/>
    <property type="match status" value="1"/>
</dbReference>
<feature type="transmembrane region" description="Helical" evidence="6">
    <location>
        <begin position="76"/>
        <end position="98"/>
    </location>
</feature>
<comment type="caution">
    <text evidence="7">The sequence shown here is derived from an EMBL/GenBank/DDBJ whole genome shotgun (WGS) entry which is preliminary data.</text>
</comment>
<dbReference type="Proteomes" id="UP000323886">
    <property type="component" value="Unassembled WGS sequence"/>
</dbReference>
<dbReference type="SUPFAM" id="SSF103473">
    <property type="entry name" value="MFS general substrate transporter"/>
    <property type="match status" value="1"/>
</dbReference>
<keyword evidence="3 6" id="KW-0812">Transmembrane</keyword>